<evidence type="ECO:0000259" key="7">
    <source>
        <dbReference type="Pfam" id="PF06271"/>
    </source>
</evidence>
<comment type="subcellular location">
    <subcellularLocation>
        <location evidence="1">Cell membrane</location>
        <topology evidence="1">Multi-pass membrane protein</topology>
    </subcellularLocation>
</comment>
<dbReference type="PANTHER" id="PTHR36115:SF6">
    <property type="entry name" value="PROLINE-RICH ANTIGEN HOMOLOG"/>
    <property type="match status" value="1"/>
</dbReference>
<evidence type="ECO:0000256" key="5">
    <source>
        <dbReference type="ARBA" id="ARBA00023136"/>
    </source>
</evidence>
<dbReference type="InterPro" id="IPR051791">
    <property type="entry name" value="Pra-immunoreactive"/>
</dbReference>
<keyword evidence="4 6" id="KW-1133">Transmembrane helix</keyword>
<evidence type="ECO:0000256" key="2">
    <source>
        <dbReference type="ARBA" id="ARBA00022475"/>
    </source>
</evidence>
<feature type="domain" description="RDD" evidence="7">
    <location>
        <begin position="37"/>
        <end position="152"/>
    </location>
</feature>
<organism evidence="8">
    <name type="scientific">uncultured Sulfurovum sp</name>
    <dbReference type="NCBI Taxonomy" id="269237"/>
    <lineage>
        <taxon>Bacteria</taxon>
        <taxon>Pseudomonadati</taxon>
        <taxon>Campylobacterota</taxon>
        <taxon>Epsilonproteobacteria</taxon>
        <taxon>Campylobacterales</taxon>
        <taxon>Sulfurovaceae</taxon>
        <taxon>Sulfurovum</taxon>
        <taxon>environmental samples</taxon>
    </lineage>
</organism>
<dbReference type="PANTHER" id="PTHR36115">
    <property type="entry name" value="PROLINE-RICH ANTIGEN HOMOLOG-RELATED"/>
    <property type="match status" value="1"/>
</dbReference>
<sequence length="171" mass="19845">MAKKQRFRDTKQKRETKINTVEKPLIPFATSGIKAKAFLTDVFMLLMPLFYLSIYVVFDGLEDVSVHRVEAWAYAMVPFLLILTIFMFKDEGRTPGARAQSLKVIDFHTLGKPSLFSIVFRNFSLLFSIFIPIFWLIPFFRKDKRMLHDFLSATCVIADPNPPKEKVFKAK</sequence>
<reference evidence="8" key="1">
    <citation type="submission" date="2020-01" db="EMBL/GenBank/DDBJ databases">
        <authorList>
            <person name="Meier V. D."/>
            <person name="Meier V D."/>
        </authorList>
    </citation>
    <scope>NUCLEOTIDE SEQUENCE</scope>
    <source>
        <strain evidence="8">HLG_WM_MAG_06</strain>
    </source>
</reference>
<keyword evidence="5 6" id="KW-0472">Membrane</keyword>
<dbReference type="Pfam" id="PF06271">
    <property type="entry name" value="RDD"/>
    <property type="match status" value="1"/>
</dbReference>
<feature type="transmembrane region" description="Helical" evidence="6">
    <location>
        <begin position="38"/>
        <end position="58"/>
    </location>
</feature>
<evidence type="ECO:0000256" key="6">
    <source>
        <dbReference type="SAM" id="Phobius"/>
    </source>
</evidence>
<dbReference type="EMBL" id="CACVAP010000008">
    <property type="protein sequence ID" value="CAA6798619.1"/>
    <property type="molecule type" value="Genomic_DNA"/>
</dbReference>
<protein>
    <submittedName>
        <fullName evidence="8">Integral membrane protein</fullName>
    </submittedName>
</protein>
<gene>
    <name evidence="8" type="ORF">HELGO_WM28915</name>
</gene>
<dbReference type="InterPro" id="IPR010432">
    <property type="entry name" value="RDD"/>
</dbReference>
<feature type="transmembrane region" description="Helical" evidence="6">
    <location>
        <begin position="118"/>
        <end position="137"/>
    </location>
</feature>
<evidence type="ECO:0000313" key="8">
    <source>
        <dbReference type="EMBL" id="CAA6798619.1"/>
    </source>
</evidence>
<name>A0A6S6S178_9BACT</name>
<keyword evidence="2" id="KW-1003">Cell membrane</keyword>
<evidence type="ECO:0000256" key="3">
    <source>
        <dbReference type="ARBA" id="ARBA00022692"/>
    </source>
</evidence>
<feature type="transmembrane region" description="Helical" evidence="6">
    <location>
        <begin position="70"/>
        <end position="88"/>
    </location>
</feature>
<evidence type="ECO:0000256" key="1">
    <source>
        <dbReference type="ARBA" id="ARBA00004651"/>
    </source>
</evidence>
<dbReference type="GO" id="GO:0005886">
    <property type="term" value="C:plasma membrane"/>
    <property type="evidence" value="ECO:0007669"/>
    <property type="project" value="UniProtKB-SubCell"/>
</dbReference>
<dbReference type="AlphaFoldDB" id="A0A6S6S178"/>
<accession>A0A6S6S178</accession>
<proteinExistence type="predicted"/>
<evidence type="ECO:0000256" key="4">
    <source>
        <dbReference type="ARBA" id="ARBA00022989"/>
    </source>
</evidence>
<keyword evidence="3 6" id="KW-0812">Transmembrane</keyword>